<dbReference type="RefSeq" id="XP_005642609.1">
    <property type="nucleotide sequence ID" value="XM_005642552.1"/>
</dbReference>
<protein>
    <submittedName>
        <fullName evidence="1">Uncharacterized protein</fullName>
    </submittedName>
</protein>
<sequence>MIFIFEENTKYHTMMRLQFSYGECESSSRRMPKFVAASVSGVRMLRILLLVLWILESLSTAKSNFIHHEPGGLHTLERFSTCLCLHKT</sequence>
<organism evidence="1 2">
    <name type="scientific">Coccomyxa subellipsoidea (strain C-169)</name>
    <name type="common">Green microalga</name>
    <dbReference type="NCBI Taxonomy" id="574566"/>
    <lineage>
        <taxon>Eukaryota</taxon>
        <taxon>Viridiplantae</taxon>
        <taxon>Chlorophyta</taxon>
        <taxon>core chlorophytes</taxon>
        <taxon>Trebouxiophyceae</taxon>
        <taxon>Trebouxiophyceae incertae sedis</taxon>
        <taxon>Coccomyxaceae</taxon>
        <taxon>Coccomyxa</taxon>
        <taxon>Coccomyxa subellipsoidea</taxon>
    </lineage>
</organism>
<dbReference type="KEGG" id="csl:COCSUDRAFT_34624"/>
<accession>I0YI46</accession>
<keyword evidence="2" id="KW-1185">Reference proteome</keyword>
<evidence type="ECO:0000313" key="2">
    <source>
        <dbReference type="Proteomes" id="UP000007264"/>
    </source>
</evidence>
<name>I0YI46_COCSC</name>
<proteinExistence type="predicted"/>
<dbReference type="AlphaFoldDB" id="I0YI46"/>
<gene>
    <name evidence="1" type="ORF">COCSUDRAFT_34624</name>
</gene>
<comment type="caution">
    <text evidence="1">The sequence shown here is derived from an EMBL/GenBank/DDBJ whole genome shotgun (WGS) entry which is preliminary data.</text>
</comment>
<dbReference type="Proteomes" id="UP000007264">
    <property type="component" value="Unassembled WGS sequence"/>
</dbReference>
<evidence type="ECO:0000313" key="1">
    <source>
        <dbReference type="EMBL" id="EIE18065.1"/>
    </source>
</evidence>
<dbReference type="EMBL" id="AGSI01000027">
    <property type="protein sequence ID" value="EIE18065.1"/>
    <property type="molecule type" value="Genomic_DNA"/>
</dbReference>
<dbReference type="GeneID" id="17036019"/>
<reference evidence="1 2" key="1">
    <citation type="journal article" date="2012" name="Genome Biol.">
        <title>The genome of the polar eukaryotic microalga coccomyxa subellipsoidea reveals traits of cold adaptation.</title>
        <authorList>
            <person name="Blanc G."/>
            <person name="Agarkova I."/>
            <person name="Grimwood J."/>
            <person name="Kuo A."/>
            <person name="Brueggeman A."/>
            <person name="Dunigan D."/>
            <person name="Gurnon J."/>
            <person name="Ladunga I."/>
            <person name="Lindquist E."/>
            <person name="Lucas S."/>
            <person name="Pangilinan J."/>
            <person name="Proschold T."/>
            <person name="Salamov A."/>
            <person name="Schmutz J."/>
            <person name="Weeks D."/>
            <person name="Yamada T."/>
            <person name="Claverie J.M."/>
            <person name="Grigoriev I."/>
            <person name="Van Etten J."/>
            <person name="Lomsadze A."/>
            <person name="Borodovsky M."/>
        </authorList>
    </citation>
    <scope>NUCLEOTIDE SEQUENCE [LARGE SCALE GENOMIC DNA]</scope>
    <source>
        <strain evidence="1 2">C-169</strain>
    </source>
</reference>